<dbReference type="InterPro" id="IPR008271">
    <property type="entry name" value="Ser/Thr_kinase_AS"/>
</dbReference>
<dbReference type="PROSITE" id="PS00108">
    <property type="entry name" value="PROTEIN_KINASE_ST"/>
    <property type="match status" value="1"/>
</dbReference>
<evidence type="ECO:0000259" key="13">
    <source>
        <dbReference type="PROSITE" id="PS50011"/>
    </source>
</evidence>
<dbReference type="GO" id="GO:0004713">
    <property type="term" value="F:protein tyrosine kinase activity"/>
    <property type="evidence" value="ECO:0007669"/>
    <property type="project" value="UniProtKB-KW"/>
</dbReference>
<evidence type="ECO:0000313" key="14">
    <source>
        <dbReference type="EnsemblMetazoa" id="GAUT046096-PA"/>
    </source>
</evidence>
<dbReference type="CDD" id="cd06616">
    <property type="entry name" value="PKc_MKK4"/>
    <property type="match status" value="1"/>
</dbReference>
<dbReference type="Pfam" id="PF00069">
    <property type="entry name" value="Pkinase"/>
    <property type="match status" value="1"/>
</dbReference>
<dbReference type="GO" id="GO:0005829">
    <property type="term" value="C:cytosol"/>
    <property type="evidence" value="ECO:0007669"/>
    <property type="project" value="UniProtKB-ARBA"/>
</dbReference>
<dbReference type="PROSITE" id="PS50011">
    <property type="entry name" value="PROTEIN_KINASE_DOM"/>
    <property type="match status" value="1"/>
</dbReference>
<feature type="compositionally biased region" description="Low complexity" evidence="12">
    <location>
        <begin position="58"/>
        <end position="71"/>
    </location>
</feature>
<feature type="binding site" evidence="10">
    <location>
        <position position="145"/>
    </location>
    <ligand>
        <name>ATP</name>
        <dbReference type="ChEBI" id="CHEBI:30616"/>
    </ligand>
</feature>
<keyword evidence="5" id="KW-0418">Kinase</keyword>
<proteinExistence type="inferred from homology"/>
<evidence type="ECO:0000256" key="1">
    <source>
        <dbReference type="ARBA" id="ARBA00022527"/>
    </source>
</evidence>
<evidence type="ECO:0000256" key="4">
    <source>
        <dbReference type="ARBA" id="ARBA00022741"/>
    </source>
</evidence>
<organism evidence="14 15">
    <name type="scientific">Glossina austeni</name>
    <name type="common">Savannah tsetse fly</name>
    <dbReference type="NCBI Taxonomy" id="7395"/>
    <lineage>
        <taxon>Eukaryota</taxon>
        <taxon>Metazoa</taxon>
        <taxon>Ecdysozoa</taxon>
        <taxon>Arthropoda</taxon>
        <taxon>Hexapoda</taxon>
        <taxon>Insecta</taxon>
        <taxon>Pterygota</taxon>
        <taxon>Neoptera</taxon>
        <taxon>Endopterygota</taxon>
        <taxon>Diptera</taxon>
        <taxon>Brachycera</taxon>
        <taxon>Muscomorpha</taxon>
        <taxon>Hippoboscoidea</taxon>
        <taxon>Glossinidae</taxon>
        <taxon>Glossina</taxon>
    </lineage>
</organism>
<name>A0A1A9VSL2_GLOAU</name>
<feature type="domain" description="Protein kinase" evidence="13">
    <location>
        <begin position="116"/>
        <end position="378"/>
    </location>
</feature>
<evidence type="ECO:0000256" key="8">
    <source>
        <dbReference type="ARBA" id="ARBA00038035"/>
    </source>
</evidence>
<dbReference type="PANTHER" id="PTHR48013:SF15">
    <property type="entry name" value="DUAL SPECIFICITY MITOGEN-ACTIVATED PROTEIN KINASE KINASE 4"/>
    <property type="match status" value="1"/>
</dbReference>
<evidence type="ECO:0000313" key="15">
    <source>
        <dbReference type="Proteomes" id="UP000078200"/>
    </source>
</evidence>
<evidence type="ECO:0000256" key="6">
    <source>
        <dbReference type="ARBA" id="ARBA00022840"/>
    </source>
</evidence>
<dbReference type="FunFam" id="3.30.200.20:FF:000126">
    <property type="entry name" value="Dual specificity mitogen-activated protein kinase kinase 4"/>
    <property type="match status" value="1"/>
</dbReference>
<keyword evidence="2" id="KW-0597">Phosphoprotein</keyword>
<dbReference type="GO" id="GO:0005524">
    <property type="term" value="F:ATP binding"/>
    <property type="evidence" value="ECO:0007669"/>
    <property type="project" value="UniProtKB-UniRule"/>
</dbReference>
<evidence type="ECO:0000256" key="10">
    <source>
        <dbReference type="PROSITE-ProRule" id="PRU10141"/>
    </source>
</evidence>
<dbReference type="InterPro" id="IPR017441">
    <property type="entry name" value="Protein_kinase_ATP_BS"/>
</dbReference>
<dbReference type="InterPro" id="IPR011009">
    <property type="entry name" value="Kinase-like_dom_sf"/>
</dbReference>
<keyword evidence="3" id="KW-0808">Transferase</keyword>
<evidence type="ECO:0000256" key="11">
    <source>
        <dbReference type="RuleBase" id="RU000304"/>
    </source>
</evidence>
<keyword evidence="7" id="KW-0829">Tyrosine-protein kinase</keyword>
<dbReference type="Gene3D" id="1.10.510.10">
    <property type="entry name" value="Transferase(Phosphotransferase) domain 1"/>
    <property type="match status" value="1"/>
</dbReference>
<protein>
    <recommendedName>
        <fullName evidence="9">mitogen-activated protein kinase kinase</fullName>
        <ecNumber evidence="9">2.7.12.2</ecNumber>
    </recommendedName>
</protein>
<evidence type="ECO:0000256" key="3">
    <source>
        <dbReference type="ARBA" id="ARBA00022679"/>
    </source>
</evidence>
<evidence type="ECO:0000256" key="2">
    <source>
        <dbReference type="ARBA" id="ARBA00022553"/>
    </source>
</evidence>
<dbReference type="VEuPathDB" id="VectorBase:GAUT046096"/>
<dbReference type="EC" id="2.7.12.2" evidence="9"/>
<dbReference type="GO" id="GO:0008545">
    <property type="term" value="F:JUN kinase kinase activity"/>
    <property type="evidence" value="ECO:0007669"/>
    <property type="project" value="TreeGrafter"/>
</dbReference>
<accession>A0A1A9VSL2</accession>
<evidence type="ECO:0000256" key="7">
    <source>
        <dbReference type="ARBA" id="ARBA00023137"/>
    </source>
</evidence>
<dbReference type="GO" id="GO:0033554">
    <property type="term" value="P:cellular response to stress"/>
    <property type="evidence" value="ECO:0007669"/>
    <property type="project" value="UniProtKB-ARBA"/>
</dbReference>
<feature type="region of interest" description="Disordered" evidence="12">
    <location>
        <begin position="51"/>
        <end position="71"/>
    </location>
</feature>
<dbReference type="InterPro" id="IPR000719">
    <property type="entry name" value="Prot_kinase_dom"/>
</dbReference>
<dbReference type="STRING" id="7395.A0A1A9VSL2"/>
<keyword evidence="1 11" id="KW-0723">Serine/threonine-protein kinase</keyword>
<dbReference type="PANTHER" id="PTHR48013">
    <property type="entry name" value="DUAL SPECIFICITY MITOGEN-ACTIVATED PROTEIN KINASE KINASE 5-RELATED"/>
    <property type="match status" value="1"/>
</dbReference>
<dbReference type="SUPFAM" id="SSF56112">
    <property type="entry name" value="Protein kinase-like (PK-like)"/>
    <property type="match status" value="1"/>
</dbReference>
<dbReference type="GO" id="GO:0004674">
    <property type="term" value="F:protein serine/threonine kinase activity"/>
    <property type="evidence" value="ECO:0007669"/>
    <property type="project" value="UniProtKB-KW"/>
</dbReference>
<sequence length="415" mass="46739">MLFVASSVNSVKIAIAQDISVDGTIKYELARSKGGSCRPRMPPNELNFSTFSMRHPPSSLSSTSSGSASSTSSILVGALPIMPTDRTRERIKQQACGKLQLGSSPQDVYQFTSDDLEDLGEIGRGAFGAVNKMIFKKIDKVMAVKRIRATVDEKEQKQLLMDLEVVMKSNDCNYIVQFYGALFKEGDCWICMELMDTSLDKFYKYIFERKNQRVPESILAKITVATVHALNYLKEKLKIIHRDVKPSNILLHKRGDIKLCDFGISGQLVDSIAKTKDAGCRPYMAPERIDPERAKGYDVRSDVWSLGITLMEVATGNFPYRKWDSVFEQLCQVVQGDPPRLQQGQEFSTEFVEFVNTCLIKNESERPKYDRLLEMPFILRGERSHTDVAAYVTDILEAMENDGITQFTTNQPAES</sequence>
<evidence type="ECO:0000256" key="9">
    <source>
        <dbReference type="ARBA" id="ARBA00038999"/>
    </source>
</evidence>
<dbReference type="FunFam" id="1.10.510.10:FF:000090">
    <property type="entry name" value="Dual specificity mitogen-activated protein kinase kinase 4"/>
    <property type="match status" value="1"/>
</dbReference>
<comment type="similarity">
    <text evidence="8">Belongs to the protein kinase superfamily. STE Ser/Thr protein kinase family. MAP kinase kinase subfamily.</text>
</comment>
<evidence type="ECO:0000256" key="12">
    <source>
        <dbReference type="SAM" id="MobiDB-lite"/>
    </source>
</evidence>
<dbReference type="SMART" id="SM00220">
    <property type="entry name" value="S_TKc"/>
    <property type="match status" value="1"/>
</dbReference>
<reference evidence="14" key="1">
    <citation type="submission" date="2020-05" db="UniProtKB">
        <authorList>
            <consortium name="EnsemblMetazoa"/>
        </authorList>
    </citation>
    <scope>IDENTIFICATION</scope>
    <source>
        <strain evidence="14">TTRI</strain>
    </source>
</reference>
<evidence type="ECO:0000256" key="5">
    <source>
        <dbReference type="ARBA" id="ARBA00022777"/>
    </source>
</evidence>
<dbReference type="Gene3D" id="3.30.200.20">
    <property type="entry name" value="Phosphorylase Kinase, domain 1"/>
    <property type="match status" value="1"/>
</dbReference>
<dbReference type="AlphaFoldDB" id="A0A1A9VSL2"/>
<dbReference type="PROSITE" id="PS00107">
    <property type="entry name" value="PROTEIN_KINASE_ATP"/>
    <property type="match status" value="1"/>
</dbReference>
<dbReference type="Proteomes" id="UP000078200">
    <property type="component" value="Unassembled WGS sequence"/>
</dbReference>
<dbReference type="EnsemblMetazoa" id="GAUT046096-RA">
    <property type="protein sequence ID" value="GAUT046096-PA"/>
    <property type="gene ID" value="GAUT046096"/>
</dbReference>
<keyword evidence="6 10" id="KW-0067">ATP-binding</keyword>
<keyword evidence="15" id="KW-1185">Reference proteome</keyword>
<keyword evidence="4 10" id="KW-0547">Nucleotide-binding</keyword>